<dbReference type="SUPFAM" id="SSF50475">
    <property type="entry name" value="FMN-binding split barrel"/>
    <property type="match status" value="1"/>
</dbReference>
<dbReference type="GO" id="GO:0042602">
    <property type="term" value="F:riboflavin reductase (NADPH) activity"/>
    <property type="evidence" value="ECO:0007669"/>
    <property type="project" value="TreeGrafter"/>
</dbReference>
<dbReference type="InterPro" id="IPR002563">
    <property type="entry name" value="Flavin_Rdtase-like_dom"/>
</dbReference>
<comment type="similarity">
    <text evidence="1">Belongs to the non-flavoprotein flavin reductase family.</text>
</comment>
<dbReference type="RefSeq" id="WP_114770446.1">
    <property type="nucleotide sequence ID" value="NZ_QQBB01000004.1"/>
</dbReference>
<organism evidence="4 5">
    <name type="scientific">Microvirga subterranea</name>
    <dbReference type="NCBI Taxonomy" id="186651"/>
    <lineage>
        <taxon>Bacteria</taxon>
        <taxon>Pseudomonadati</taxon>
        <taxon>Pseudomonadota</taxon>
        <taxon>Alphaproteobacteria</taxon>
        <taxon>Hyphomicrobiales</taxon>
        <taxon>Methylobacteriaceae</taxon>
        <taxon>Microvirga</taxon>
    </lineage>
</organism>
<name>A0A370HML6_9HYPH</name>
<dbReference type="OrthoDB" id="9792858at2"/>
<dbReference type="AlphaFoldDB" id="A0A370HML6"/>
<dbReference type="Pfam" id="PF01613">
    <property type="entry name" value="Flavin_Reduct"/>
    <property type="match status" value="1"/>
</dbReference>
<comment type="caution">
    <text evidence="4">The sequence shown here is derived from an EMBL/GenBank/DDBJ whole genome shotgun (WGS) entry which is preliminary data.</text>
</comment>
<evidence type="ECO:0000256" key="1">
    <source>
        <dbReference type="ARBA" id="ARBA00008898"/>
    </source>
</evidence>
<dbReference type="SMART" id="SM00903">
    <property type="entry name" value="Flavin_Reduct"/>
    <property type="match status" value="1"/>
</dbReference>
<dbReference type="Proteomes" id="UP000254925">
    <property type="component" value="Unassembled WGS sequence"/>
</dbReference>
<keyword evidence="5" id="KW-1185">Reference proteome</keyword>
<dbReference type="PANTHER" id="PTHR30466:SF11">
    <property type="entry name" value="FLAVIN-DEPENDENT MONOOXYGENASE, REDUCTASE SUBUNIT HSAB"/>
    <property type="match status" value="1"/>
</dbReference>
<dbReference type="PANTHER" id="PTHR30466">
    <property type="entry name" value="FLAVIN REDUCTASE"/>
    <property type="match status" value="1"/>
</dbReference>
<dbReference type="InterPro" id="IPR012349">
    <property type="entry name" value="Split_barrel_FMN-bd"/>
</dbReference>
<evidence type="ECO:0000256" key="2">
    <source>
        <dbReference type="ARBA" id="ARBA00023002"/>
    </source>
</evidence>
<dbReference type="Gene3D" id="2.30.110.10">
    <property type="entry name" value="Electron Transport, Fmn-binding Protein, Chain A"/>
    <property type="match status" value="1"/>
</dbReference>
<evidence type="ECO:0000313" key="5">
    <source>
        <dbReference type="Proteomes" id="UP000254925"/>
    </source>
</evidence>
<dbReference type="EMBL" id="QQBB01000004">
    <property type="protein sequence ID" value="RDI59590.1"/>
    <property type="molecule type" value="Genomic_DNA"/>
</dbReference>
<sequence>MTQQTSPRMVEDPRHLRQALGRFATGVTVVTTCSPSGKLEGLTANSFSSVSLDPPLVLWSLQKRAPSLESFRSSGHFTVNVLGAHQHGHCQHFARPSVDKFRDVPHEIGFGGCPVLDDCIATFECSTHSIVEGGDHLIFIGRVERAVYRDGDPLIFSAGSFCVPTLFQQPETASEAITTGRPTLVQRECCS</sequence>
<evidence type="ECO:0000259" key="3">
    <source>
        <dbReference type="SMART" id="SM00903"/>
    </source>
</evidence>
<gene>
    <name evidence="4" type="ORF">DES45_104510</name>
</gene>
<protein>
    <submittedName>
        <fullName evidence="4">Flavin reductase (DIM6/NTAB) family NADH-FMN oxidoreductase RutF</fullName>
    </submittedName>
</protein>
<feature type="domain" description="Flavin reductase like" evidence="3">
    <location>
        <begin position="20"/>
        <end position="163"/>
    </location>
</feature>
<dbReference type="GO" id="GO:0010181">
    <property type="term" value="F:FMN binding"/>
    <property type="evidence" value="ECO:0007669"/>
    <property type="project" value="InterPro"/>
</dbReference>
<proteinExistence type="inferred from homology"/>
<accession>A0A370HML6</accession>
<reference evidence="4 5" key="1">
    <citation type="submission" date="2018-07" db="EMBL/GenBank/DDBJ databases">
        <title>Genomic Encyclopedia of Type Strains, Phase IV (KMG-IV): sequencing the most valuable type-strain genomes for metagenomic binning, comparative biology and taxonomic classification.</title>
        <authorList>
            <person name="Goeker M."/>
        </authorList>
    </citation>
    <scope>NUCLEOTIDE SEQUENCE [LARGE SCALE GENOMIC DNA]</scope>
    <source>
        <strain evidence="4 5">DSM 14364</strain>
    </source>
</reference>
<dbReference type="InterPro" id="IPR050268">
    <property type="entry name" value="NADH-dep_flavin_reductase"/>
</dbReference>
<keyword evidence="2" id="KW-0560">Oxidoreductase</keyword>
<evidence type="ECO:0000313" key="4">
    <source>
        <dbReference type="EMBL" id="RDI59590.1"/>
    </source>
</evidence>